<dbReference type="EMBL" id="FN649760">
    <property type="protein sequence ID" value="CBN80162.1"/>
    <property type="molecule type" value="Genomic_DNA"/>
</dbReference>
<organism evidence="2 3">
    <name type="scientific">Ectocarpus siliculosus</name>
    <name type="common">Brown alga</name>
    <name type="synonym">Conferva siliculosa</name>
    <dbReference type="NCBI Taxonomy" id="2880"/>
    <lineage>
        <taxon>Eukaryota</taxon>
        <taxon>Sar</taxon>
        <taxon>Stramenopiles</taxon>
        <taxon>Ochrophyta</taxon>
        <taxon>PX clade</taxon>
        <taxon>Phaeophyceae</taxon>
        <taxon>Ectocarpales</taxon>
        <taxon>Ectocarpaceae</taxon>
        <taxon>Ectocarpus</taxon>
    </lineage>
</organism>
<evidence type="ECO:0000313" key="2">
    <source>
        <dbReference type="EMBL" id="CBN80162.1"/>
    </source>
</evidence>
<dbReference type="InParanoid" id="D8LDA4"/>
<feature type="compositionally biased region" description="Low complexity" evidence="1">
    <location>
        <begin position="398"/>
        <end position="407"/>
    </location>
</feature>
<feature type="compositionally biased region" description="Basic and acidic residues" evidence="1">
    <location>
        <begin position="425"/>
        <end position="440"/>
    </location>
</feature>
<evidence type="ECO:0000313" key="3">
    <source>
        <dbReference type="Proteomes" id="UP000002630"/>
    </source>
</evidence>
<feature type="compositionally biased region" description="Low complexity" evidence="1">
    <location>
        <begin position="146"/>
        <end position="167"/>
    </location>
</feature>
<feature type="compositionally biased region" description="Polar residues" evidence="1">
    <location>
        <begin position="313"/>
        <end position="337"/>
    </location>
</feature>
<dbReference type="AlphaFoldDB" id="D8LDA4"/>
<feature type="region of interest" description="Disordered" evidence="1">
    <location>
        <begin position="548"/>
        <end position="571"/>
    </location>
</feature>
<dbReference type="OrthoDB" id="10409489at2759"/>
<name>D8LDA4_ECTSI</name>
<keyword evidence="3" id="KW-1185">Reference proteome</keyword>
<feature type="region of interest" description="Disordered" evidence="1">
    <location>
        <begin position="391"/>
        <end position="454"/>
    </location>
</feature>
<accession>D8LDA4</accession>
<evidence type="ECO:0000256" key="1">
    <source>
        <dbReference type="SAM" id="MobiDB-lite"/>
    </source>
</evidence>
<protein>
    <submittedName>
        <fullName evidence="2">Uncharacterized protein</fullName>
    </submittedName>
</protein>
<feature type="region of interest" description="Disordered" evidence="1">
    <location>
        <begin position="120"/>
        <end position="171"/>
    </location>
</feature>
<gene>
    <name evidence="2" type="ORF">Esi_0116_0029</name>
</gene>
<reference evidence="2 3" key="1">
    <citation type="journal article" date="2010" name="Nature">
        <title>The Ectocarpus genome and the independent evolution of multicellularity in brown algae.</title>
        <authorList>
            <person name="Cock J.M."/>
            <person name="Sterck L."/>
            <person name="Rouze P."/>
            <person name="Scornet D."/>
            <person name="Allen A.E."/>
            <person name="Amoutzias G."/>
            <person name="Anthouard V."/>
            <person name="Artiguenave F."/>
            <person name="Aury J.M."/>
            <person name="Badger J.H."/>
            <person name="Beszteri B."/>
            <person name="Billiau K."/>
            <person name="Bonnet E."/>
            <person name="Bothwell J.H."/>
            <person name="Bowler C."/>
            <person name="Boyen C."/>
            <person name="Brownlee C."/>
            <person name="Carrano C.J."/>
            <person name="Charrier B."/>
            <person name="Cho G.Y."/>
            <person name="Coelho S.M."/>
            <person name="Collen J."/>
            <person name="Corre E."/>
            <person name="Da Silva C."/>
            <person name="Delage L."/>
            <person name="Delaroque N."/>
            <person name="Dittami S.M."/>
            <person name="Doulbeau S."/>
            <person name="Elias M."/>
            <person name="Farnham G."/>
            <person name="Gachon C.M."/>
            <person name="Gschloessl B."/>
            <person name="Heesch S."/>
            <person name="Jabbari K."/>
            <person name="Jubin C."/>
            <person name="Kawai H."/>
            <person name="Kimura K."/>
            <person name="Kloareg B."/>
            <person name="Kupper F.C."/>
            <person name="Lang D."/>
            <person name="Le Bail A."/>
            <person name="Leblanc C."/>
            <person name="Lerouge P."/>
            <person name="Lohr M."/>
            <person name="Lopez P.J."/>
            <person name="Martens C."/>
            <person name="Maumus F."/>
            <person name="Michel G."/>
            <person name="Miranda-Saavedra D."/>
            <person name="Morales J."/>
            <person name="Moreau H."/>
            <person name="Motomura T."/>
            <person name="Nagasato C."/>
            <person name="Napoli C.A."/>
            <person name="Nelson D.R."/>
            <person name="Nyvall-Collen P."/>
            <person name="Peters A.F."/>
            <person name="Pommier C."/>
            <person name="Potin P."/>
            <person name="Poulain J."/>
            <person name="Quesneville H."/>
            <person name="Read B."/>
            <person name="Rensing S.A."/>
            <person name="Ritter A."/>
            <person name="Rousvoal S."/>
            <person name="Samanta M."/>
            <person name="Samson G."/>
            <person name="Schroeder D.C."/>
            <person name="Segurens B."/>
            <person name="Strittmatter M."/>
            <person name="Tonon T."/>
            <person name="Tregear J.W."/>
            <person name="Valentin K."/>
            <person name="von Dassow P."/>
            <person name="Yamagishi T."/>
            <person name="Van de Peer Y."/>
            <person name="Wincker P."/>
        </authorList>
    </citation>
    <scope>NUCLEOTIDE SEQUENCE [LARGE SCALE GENOMIC DNA]</scope>
    <source>
        <strain evidence="3">Ec32 / CCAP1310/4</strain>
    </source>
</reference>
<proteinExistence type="predicted"/>
<feature type="compositionally biased region" description="Basic residues" evidence="1">
    <location>
        <begin position="343"/>
        <end position="357"/>
    </location>
</feature>
<feature type="compositionally biased region" description="Polar residues" evidence="1">
    <location>
        <begin position="408"/>
        <end position="419"/>
    </location>
</feature>
<sequence length="643" mass="68363">MAREKPASGADVGWSPHRLPSFVGEHGRLVDPCDSREDPIVCAALVKANVYVDLEDVLEAEREFWKNTGVSIRVEDLRHRVQLVLADFRDVLLTMFTDYSERESGLERLAVAPATNPATLDAEKANGSKKKLLAEDGAAADEEESQASTSDDNGSVTSGSTNNSASAPAMALEQASIPTTSVAASPFPGLLALEECPTRLQRASSPARTERIRAAGVSPVWSVGAGEGDEAEPCGGGTGMGTRGDRALVEKLSMSGAQFLDLVSNCEVLEGRFGWAAGASVIHRVTREGRNRKTARSLEILGCPGAHGGVDTSPKTENSDSAASARNTRCRPSSAGSGNPRRPQTKRGKQAPRKGRGGQRSGESPANSGRAVAAVEASGLSGAAMDDYVRGDGSDQSGGAAAAAAAGTTSKTGNNTSDCQAGVNRHNEIGKLHEMPKKSAQDGQGGGKDEETESLSKEAAFLKARAPQENQLVSVGLPLAHHRLRFAFEQHLLPEVLNTSRASTRQADREISDIMEALDSRLTLREACRICAAVTGFVAIACPARQQATTRRRRGEENGLSGHPEGEEKEEEALLSIGDDSMGPEEFSRAVFHCGDLKTRDGLCPVSQRVGLFVVHDLYERFLERTGEASLWWTRDGSMLHCR</sequence>
<dbReference type="Proteomes" id="UP000002630">
    <property type="component" value="Unassembled WGS sequence"/>
</dbReference>
<feature type="region of interest" description="Disordered" evidence="1">
    <location>
        <begin position="300"/>
        <end position="374"/>
    </location>
</feature>